<dbReference type="RefSeq" id="WP_212814503.1">
    <property type="nucleotide sequence ID" value="NZ_AP024329.1"/>
</dbReference>
<dbReference type="InterPro" id="IPR029037">
    <property type="entry name" value="DUF1407/YfgJ-like_sf"/>
</dbReference>
<proteinExistence type="predicted"/>
<dbReference type="Gene3D" id="2.10.290.10">
    <property type="entry name" value="YfgJ-like"/>
    <property type="match status" value="1"/>
</dbReference>
<evidence type="ECO:0000313" key="2">
    <source>
        <dbReference type="Proteomes" id="UP000677515"/>
    </source>
</evidence>
<organism evidence="1 2">
    <name type="scientific">Erwinia rhapontici</name>
    <name type="common">Pectobacterium rhapontici</name>
    <dbReference type="NCBI Taxonomy" id="55212"/>
    <lineage>
        <taxon>Bacteria</taxon>
        <taxon>Pseudomonadati</taxon>
        <taxon>Pseudomonadota</taxon>
        <taxon>Gammaproteobacteria</taxon>
        <taxon>Enterobacterales</taxon>
        <taxon>Erwiniaceae</taxon>
        <taxon>Erwinia</taxon>
    </lineage>
</organism>
<sequence>MDRLCPHCQHPLTTTDSGVFCPHCQHHFIACCPDCHLPLTVLKACGAVDYFCEHGHGLMSKKRLLLLPVDNP</sequence>
<dbReference type="Pfam" id="PF07191">
    <property type="entry name" value="Zn_ribbon_6"/>
    <property type="match status" value="1"/>
</dbReference>
<name>A0ABN6DMX6_ERWRD</name>
<gene>
    <name evidence="1" type="ORF">ERHA53_34410</name>
</gene>
<keyword evidence="2" id="KW-1185">Reference proteome</keyword>
<dbReference type="EMBL" id="AP024329">
    <property type="protein sequence ID" value="BCQ36098.1"/>
    <property type="molecule type" value="Genomic_DNA"/>
</dbReference>
<evidence type="ECO:0000313" key="1">
    <source>
        <dbReference type="EMBL" id="BCQ36098.1"/>
    </source>
</evidence>
<accession>A0ABN6DMX6</accession>
<dbReference type="SUPFAM" id="SSF161187">
    <property type="entry name" value="YfgJ-like"/>
    <property type="match status" value="1"/>
</dbReference>
<reference evidence="1 2" key="1">
    <citation type="submission" date="2021-01" db="EMBL/GenBank/DDBJ databases">
        <title>Complete genome sequence of Erwinia rhapontici MAFF 311153.</title>
        <authorList>
            <person name="Morohoshi T."/>
            <person name="Someya N."/>
        </authorList>
    </citation>
    <scope>NUCLEOTIDE SEQUENCE [LARGE SCALE GENOMIC DNA]</scope>
    <source>
        <strain evidence="1 2">MAFF 311153</strain>
    </source>
</reference>
<dbReference type="InterPro" id="IPR010807">
    <property type="entry name" value="YfgJ-like"/>
</dbReference>
<dbReference type="Proteomes" id="UP000677515">
    <property type="component" value="Chromosome"/>
</dbReference>
<protein>
    <recommendedName>
        <fullName evidence="3">Zinc ribbon protein</fullName>
    </recommendedName>
</protein>
<evidence type="ECO:0008006" key="3">
    <source>
        <dbReference type="Google" id="ProtNLM"/>
    </source>
</evidence>